<name>A0A7C8ZNK4_OPUST</name>
<feature type="transmembrane region" description="Helical" evidence="2">
    <location>
        <begin position="144"/>
        <end position="166"/>
    </location>
</feature>
<dbReference type="InterPro" id="IPR005134">
    <property type="entry name" value="UPF0114"/>
</dbReference>
<feature type="transmembrane region" description="Helical" evidence="2">
    <location>
        <begin position="233"/>
        <end position="253"/>
    </location>
</feature>
<keyword evidence="2" id="KW-0812">Transmembrane</keyword>
<reference evidence="3" key="2">
    <citation type="submission" date="2020-07" db="EMBL/GenBank/DDBJ databases">
        <authorList>
            <person name="Vera ALvarez R."/>
            <person name="Arias-Moreno D.M."/>
            <person name="Jimenez-Jacinto V."/>
            <person name="Jimenez-Bremont J.F."/>
            <person name="Swaminathan K."/>
            <person name="Moose S.P."/>
            <person name="Guerrero-Gonzalez M.L."/>
            <person name="Marino-Ramirez L."/>
            <person name="Landsman D."/>
            <person name="Rodriguez-Kessler M."/>
            <person name="Delgado-Sanchez P."/>
        </authorList>
    </citation>
    <scope>NUCLEOTIDE SEQUENCE</scope>
    <source>
        <tissue evidence="3">Cladode</tissue>
    </source>
</reference>
<evidence type="ECO:0000256" key="1">
    <source>
        <dbReference type="SAM" id="MobiDB-lite"/>
    </source>
</evidence>
<keyword evidence="2" id="KW-1133">Transmembrane helix</keyword>
<feature type="region of interest" description="Disordered" evidence="1">
    <location>
        <begin position="48"/>
        <end position="73"/>
    </location>
</feature>
<feature type="transmembrane region" description="Helical" evidence="2">
    <location>
        <begin position="204"/>
        <end position="221"/>
    </location>
</feature>
<accession>A0A7C8ZNK4</accession>
<dbReference type="EMBL" id="GISG01150242">
    <property type="protein sequence ID" value="MBA4647356.1"/>
    <property type="molecule type" value="Transcribed_RNA"/>
</dbReference>
<feature type="compositionally biased region" description="Low complexity" evidence="1">
    <location>
        <begin position="53"/>
        <end position="72"/>
    </location>
</feature>
<organism evidence="3">
    <name type="scientific">Opuntia streptacantha</name>
    <name type="common">Prickly pear cactus</name>
    <name type="synonym">Opuntia cardona</name>
    <dbReference type="NCBI Taxonomy" id="393608"/>
    <lineage>
        <taxon>Eukaryota</taxon>
        <taxon>Viridiplantae</taxon>
        <taxon>Streptophyta</taxon>
        <taxon>Embryophyta</taxon>
        <taxon>Tracheophyta</taxon>
        <taxon>Spermatophyta</taxon>
        <taxon>Magnoliopsida</taxon>
        <taxon>eudicotyledons</taxon>
        <taxon>Gunneridae</taxon>
        <taxon>Pentapetalae</taxon>
        <taxon>Caryophyllales</taxon>
        <taxon>Cactineae</taxon>
        <taxon>Cactaceae</taxon>
        <taxon>Opuntioideae</taxon>
        <taxon>Opuntia</taxon>
    </lineage>
</organism>
<keyword evidence="2" id="KW-0472">Membrane</keyword>
<evidence type="ECO:0000256" key="2">
    <source>
        <dbReference type="SAM" id="Phobius"/>
    </source>
</evidence>
<proteinExistence type="predicted"/>
<feature type="transmembrane region" description="Helical" evidence="2">
    <location>
        <begin position="96"/>
        <end position="124"/>
    </location>
</feature>
<dbReference type="PANTHER" id="PTHR31721:SF4">
    <property type="entry name" value="OS06G0710300 PROTEIN"/>
    <property type="match status" value="1"/>
</dbReference>
<dbReference type="Pfam" id="PF03350">
    <property type="entry name" value="UPF0114"/>
    <property type="match status" value="1"/>
</dbReference>
<evidence type="ECO:0000313" key="3">
    <source>
        <dbReference type="EMBL" id="MBA4647356.1"/>
    </source>
</evidence>
<dbReference type="PANTHER" id="PTHR31721">
    <property type="entry name" value="OS06G0710300 PROTEIN"/>
    <property type="match status" value="1"/>
</dbReference>
<reference evidence="3" key="1">
    <citation type="journal article" date="2013" name="J. Plant Res.">
        <title>Effect of fungi and light on seed germination of three Opuntia species from semiarid lands of central Mexico.</title>
        <authorList>
            <person name="Delgado-Sanchez P."/>
            <person name="Jimenez-Bremont J.F."/>
            <person name="Guerrero-Gonzalez Mde L."/>
            <person name="Flores J."/>
        </authorList>
    </citation>
    <scope>NUCLEOTIDE SEQUENCE</scope>
    <source>
        <tissue evidence="3">Cladode</tissue>
    </source>
</reference>
<sequence>MKTLKAHQFLLSSAKPSSFMLSKPSRNLRLRTPFARRFRACRTDQISAPNKVSSHNGSSSSSLVASGNGSSGFRRRGWVPETMEETVEKAIYQCRFLTLLGVLGSLVGSVICFIKGCTVVAASFSEHVVRSGKVMTFLVEALDVYLLGTVMLVFGMGLYELFVCNIDIEESRKGQKFPYRSNLFGLFTLMERPKWLEIKSVNELKTKVGHVIVMLLLIGFFDNSLKVATHSPTDLLCFSASILLCSLCLYLLARLNGSRQ</sequence>
<dbReference type="AlphaFoldDB" id="A0A7C8ZNK4"/>
<protein>
    <submittedName>
        <fullName evidence="3">Uncharacterized protein</fullName>
    </submittedName>
</protein>